<gene>
    <name evidence="10" type="primary">Mo03798</name>
    <name evidence="10" type="ORF">E5Q_03798</name>
</gene>
<dbReference type="PANTHER" id="PTHR14513">
    <property type="entry name" value="PROTECTION OF TELOMERES 1"/>
    <property type="match status" value="1"/>
</dbReference>
<accession>G7E2R3</accession>
<keyword evidence="6" id="KW-0238">DNA-binding</keyword>
<feature type="compositionally biased region" description="Basic residues" evidence="8">
    <location>
        <begin position="121"/>
        <end position="131"/>
    </location>
</feature>
<evidence type="ECO:0000256" key="5">
    <source>
        <dbReference type="ARBA" id="ARBA00022895"/>
    </source>
</evidence>
<dbReference type="EMBL" id="BABT02000112">
    <property type="protein sequence ID" value="GAA97123.1"/>
    <property type="molecule type" value="Genomic_DNA"/>
</dbReference>
<dbReference type="GO" id="GO:0010521">
    <property type="term" value="F:telomerase inhibitor activity"/>
    <property type="evidence" value="ECO:0007669"/>
    <property type="project" value="TreeGrafter"/>
</dbReference>
<dbReference type="Proteomes" id="UP000009131">
    <property type="component" value="Unassembled WGS sequence"/>
</dbReference>
<dbReference type="GO" id="GO:0000783">
    <property type="term" value="C:nuclear telomere cap complex"/>
    <property type="evidence" value="ECO:0007669"/>
    <property type="project" value="TreeGrafter"/>
</dbReference>
<dbReference type="HOGENOM" id="CLU_294758_0_0_1"/>
<dbReference type="Gene3D" id="2.40.50.140">
    <property type="entry name" value="Nucleic acid-binding proteins"/>
    <property type="match status" value="3"/>
</dbReference>
<evidence type="ECO:0000313" key="11">
    <source>
        <dbReference type="Proteomes" id="UP000009131"/>
    </source>
</evidence>
<feature type="region of interest" description="Disordered" evidence="8">
    <location>
        <begin position="837"/>
        <end position="856"/>
    </location>
</feature>
<feature type="domain" description="Protection of telomeres protein 1 ssDNA-binding" evidence="9">
    <location>
        <begin position="716"/>
        <end position="842"/>
    </location>
</feature>
<comment type="caution">
    <text evidence="10">The sequence shown here is derived from an EMBL/GenBank/DDBJ whole genome shotgun (WGS) entry which is preliminary data.</text>
</comment>
<dbReference type="GO" id="GO:0032210">
    <property type="term" value="P:regulation of telomere maintenance via telomerase"/>
    <property type="evidence" value="ECO:0007669"/>
    <property type="project" value="TreeGrafter"/>
</dbReference>
<protein>
    <recommendedName>
        <fullName evidence="9">Protection of telomeres protein 1 ssDNA-binding domain-containing protein</fullName>
    </recommendedName>
</protein>
<evidence type="ECO:0000256" key="6">
    <source>
        <dbReference type="ARBA" id="ARBA00023125"/>
    </source>
</evidence>
<name>G7E2R3_MIXOS</name>
<evidence type="ECO:0000256" key="8">
    <source>
        <dbReference type="SAM" id="MobiDB-lite"/>
    </source>
</evidence>
<feature type="compositionally biased region" description="Basic and acidic residues" evidence="8">
    <location>
        <begin position="492"/>
        <end position="505"/>
    </location>
</feature>
<keyword evidence="7" id="KW-0539">Nucleus</keyword>
<keyword evidence="11" id="KW-1185">Reference proteome</keyword>
<dbReference type="GO" id="GO:0098505">
    <property type="term" value="F:G-rich strand telomeric DNA binding"/>
    <property type="evidence" value="ECO:0007669"/>
    <property type="project" value="TreeGrafter"/>
</dbReference>
<dbReference type="InterPro" id="IPR032042">
    <property type="entry name" value="POT1PC"/>
</dbReference>
<dbReference type="OrthoDB" id="2186770at2759"/>
<evidence type="ECO:0000259" key="9">
    <source>
        <dbReference type="Pfam" id="PF16686"/>
    </source>
</evidence>
<dbReference type="GO" id="GO:0016233">
    <property type="term" value="P:telomere capping"/>
    <property type="evidence" value="ECO:0007669"/>
    <property type="project" value="TreeGrafter"/>
</dbReference>
<evidence type="ECO:0000256" key="7">
    <source>
        <dbReference type="ARBA" id="ARBA00023242"/>
    </source>
</evidence>
<feature type="region of interest" description="Disordered" evidence="8">
    <location>
        <begin position="218"/>
        <end position="264"/>
    </location>
</feature>
<feature type="compositionally biased region" description="Low complexity" evidence="8">
    <location>
        <begin position="510"/>
        <end position="519"/>
    </location>
</feature>
<evidence type="ECO:0000256" key="1">
    <source>
        <dbReference type="ARBA" id="ARBA00004123"/>
    </source>
</evidence>
<evidence type="ECO:0000256" key="2">
    <source>
        <dbReference type="ARBA" id="ARBA00004574"/>
    </source>
</evidence>
<dbReference type="RefSeq" id="XP_014568898.1">
    <property type="nucleotide sequence ID" value="XM_014713412.1"/>
</dbReference>
<keyword evidence="5" id="KW-0779">Telomere</keyword>
<dbReference type="PANTHER" id="PTHR14513:SF0">
    <property type="entry name" value="PROTECTION OF TELOMERES PROTEIN 1"/>
    <property type="match status" value="1"/>
</dbReference>
<dbReference type="InParanoid" id="G7E2R3"/>
<evidence type="ECO:0000313" key="10">
    <source>
        <dbReference type="EMBL" id="GAA97123.1"/>
    </source>
</evidence>
<evidence type="ECO:0000256" key="4">
    <source>
        <dbReference type="ARBA" id="ARBA00022454"/>
    </source>
</evidence>
<feature type="compositionally biased region" description="Low complexity" evidence="8">
    <location>
        <begin position="180"/>
        <end position="200"/>
    </location>
</feature>
<comment type="similarity">
    <text evidence="3">Belongs to the telombin family.</text>
</comment>
<feature type="compositionally biased region" description="Low complexity" evidence="8">
    <location>
        <begin position="147"/>
        <end position="163"/>
    </location>
</feature>
<feature type="region of interest" description="Disordered" evidence="8">
    <location>
        <begin position="483"/>
        <end position="529"/>
    </location>
</feature>
<feature type="compositionally biased region" description="Basic and acidic residues" evidence="8">
    <location>
        <begin position="842"/>
        <end position="856"/>
    </location>
</feature>
<sequence>MLLEGLVVRTDAYNPHACILKCRIEEFGSGDSKELQLKGHWAEELASLLKHARDVTAIVKLEFDAIWQPARGQQVDEEQHKGLWHIDNGCALRYMSPTTAQSCSRLIDIDLRQKATDERLARHRKSGKKGKTAPLSPHKAGKQLARSDSSSSSTSMVSVGSGSPLNVETMSNRAKKQARRAANGPATAAASSANSFTAANDVESEARREPLMAVSLNRSANTSSVDAMPGGDGASSTKPTSPAAVMPSLTPSSKDLQSEPAQRKEALFLRTPEEDAILNETMSEYYSEHSPSSLHTPRSLRCARVPSSDRTPSILISPVRVLFPKPKLEPSEPVDIQRLVLVRDLKPSKPSNVILSSVIVHVLSVRTKAQPETNQATLIQATDYTSNERLPEQFETRAGGRHVLQVSFWDGQHTLIQSMCPKQGMFLEINSAPFACSPKLEIWELKCNSKYGSFRIVPPSEARLEPIKEREIAFNDHKLSEILTSNGKRKRDSREDAHKPSKQSRDVPPSSTQTTSTATDQKRETSPMSSITHLAQLVVSIRDMMLYQRQTIVVQVVSPDATRGLFWRIRATDYTECCDLEDYRVGPVLGKRIVALSIHRDEQQHISDVKPGDYLLITGGYPKWDKASPRGLEIKVSQLKDALSCAPCIEIIDENHPALANLHKSRTAYEHDHKPVQFPKSDPPDGPELQIRLKAATQPAQAAQGTTVRAERLRLIETMVEKSFYDVVGEITNVYPQEKGRPFEVRITDYTENPRVNSDGHVGTIKVAIWDACGDLLREQKLHRGTFIYFRNGHARLDRSGDLVLDVRDNDRNQRTRLERFCKTMEPDDQLLTDLLARKQKHDRDPETGRDGGARLEAPKPALTVCTLSSKTVAKISAILAEQPTAQRFHVRARLRDIPPATDWLKLRNGKLRWEFVILIEDESAQEMDDIDAVRERLYVDVRGEAATTFLGYLKPPDVDDRDAYRARLEIAKARIRKISGSIALHSSRHTHPTDLKNLGGAFAIGIDRVVCGEGKARYLLTDTELKA</sequence>
<proteinExistence type="inferred from homology"/>
<dbReference type="InterPro" id="IPR028389">
    <property type="entry name" value="POT1"/>
</dbReference>
<reference evidence="10 11" key="2">
    <citation type="journal article" date="2012" name="Open Biol.">
        <title>Characteristics of nucleosomes and linker DNA regions on the genome of the basidiomycete Mixia osmundae revealed by mono- and dinucleosome mapping.</title>
        <authorList>
            <person name="Nishida H."/>
            <person name="Kondo S."/>
            <person name="Matsumoto T."/>
            <person name="Suzuki Y."/>
            <person name="Yoshikawa H."/>
            <person name="Taylor T.D."/>
            <person name="Sugiyama J."/>
        </authorList>
    </citation>
    <scope>NUCLEOTIDE SEQUENCE [LARGE SCALE GENOMIC DNA]</scope>
    <source>
        <strain evidence="11">CBS 9802 / IAM 14324 / JCM 22182 / KY 12970</strain>
    </source>
</reference>
<feature type="region of interest" description="Disordered" evidence="8">
    <location>
        <begin position="117"/>
        <end position="204"/>
    </location>
</feature>
<organism evidence="10 11">
    <name type="scientific">Mixia osmundae (strain CBS 9802 / IAM 14324 / JCM 22182 / KY 12970)</name>
    <dbReference type="NCBI Taxonomy" id="764103"/>
    <lineage>
        <taxon>Eukaryota</taxon>
        <taxon>Fungi</taxon>
        <taxon>Dikarya</taxon>
        <taxon>Basidiomycota</taxon>
        <taxon>Pucciniomycotina</taxon>
        <taxon>Mixiomycetes</taxon>
        <taxon>Mixiales</taxon>
        <taxon>Mixiaceae</taxon>
        <taxon>Mixia</taxon>
    </lineage>
</organism>
<evidence type="ECO:0000256" key="3">
    <source>
        <dbReference type="ARBA" id="ARBA00008442"/>
    </source>
</evidence>
<dbReference type="Pfam" id="PF16686">
    <property type="entry name" value="POT1PC"/>
    <property type="match status" value="1"/>
</dbReference>
<keyword evidence="4" id="KW-0158">Chromosome</keyword>
<dbReference type="InterPro" id="IPR012340">
    <property type="entry name" value="NA-bd_OB-fold"/>
</dbReference>
<dbReference type="AlphaFoldDB" id="G7E2R3"/>
<comment type="subcellular location">
    <subcellularLocation>
        <location evidence="2">Chromosome</location>
        <location evidence="2">Telomere</location>
    </subcellularLocation>
    <subcellularLocation>
        <location evidence="1">Nucleus</location>
    </subcellularLocation>
</comment>
<reference evidence="10 11" key="1">
    <citation type="journal article" date="2011" name="J. Gen. Appl. Microbiol.">
        <title>Draft genome sequencing of the enigmatic basidiomycete Mixia osmundae.</title>
        <authorList>
            <person name="Nishida H."/>
            <person name="Nagatsuka Y."/>
            <person name="Sugiyama J."/>
        </authorList>
    </citation>
    <scope>NUCLEOTIDE SEQUENCE [LARGE SCALE GENOMIC DNA]</scope>
    <source>
        <strain evidence="11">CBS 9802 / IAM 14324 / JCM 22182 / KY 12970</strain>
    </source>
</reference>